<evidence type="ECO:0000313" key="17">
    <source>
        <dbReference type="Proteomes" id="UP000557688"/>
    </source>
</evidence>
<gene>
    <name evidence="16" type="ORF">FHR90_002050</name>
</gene>
<evidence type="ECO:0000256" key="14">
    <source>
        <dbReference type="PIRSR" id="PIRSR004930-1"/>
    </source>
</evidence>
<dbReference type="GO" id="GO:0006450">
    <property type="term" value="P:regulation of translational fidelity"/>
    <property type="evidence" value="ECO:0007669"/>
    <property type="project" value="TreeGrafter"/>
</dbReference>
<proteinExistence type="inferred from homology"/>
<dbReference type="RefSeq" id="WP_183275168.1">
    <property type="nucleotide sequence ID" value="NZ_JACHXV010000006.1"/>
</dbReference>
<sequence>MRSRPTLRLAADTGGIATAAALLRDGRLVAFGTETVYGLGADANSGDAIAALYAAKGRPSHNPLIVHLATTEAAFALVRPDPRATALAEAFWPGPLTLVLPRRTDVRIAPAAASGLDTLAVRVPGPAIARALIEASGCPIAAPSANRSGRVSPSTSADVIEELDGRIDAVLDSGPCPVGVESTVLDLSGATARLLRPGSITAGAIERVIGPIVSGAAPGPLRGPGGLASHYAPSLPVRLAADGARPDEALLAFGPVPEAAQGAALVWQLSECGDLAEAAARLYAGLRHLDREGTRLGLRGIAAMAVPPDGIGAAINDRLSRAATPATAARGAA</sequence>
<comment type="catalytic activity">
    <reaction evidence="12 13">
        <text>L-threonine + hydrogencarbonate + ATP = L-threonylcarbamoyladenylate + diphosphate + H2O</text>
        <dbReference type="Rhea" id="RHEA:36407"/>
        <dbReference type="ChEBI" id="CHEBI:15377"/>
        <dbReference type="ChEBI" id="CHEBI:17544"/>
        <dbReference type="ChEBI" id="CHEBI:30616"/>
        <dbReference type="ChEBI" id="CHEBI:33019"/>
        <dbReference type="ChEBI" id="CHEBI:57926"/>
        <dbReference type="ChEBI" id="CHEBI:73682"/>
        <dbReference type="EC" id="2.7.7.87"/>
    </reaction>
</comment>
<name>A0A839V0Z3_9PROT</name>
<dbReference type="GO" id="GO:0005524">
    <property type="term" value="F:ATP binding"/>
    <property type="evidence" value="ECO:0007669"/>
    <property type="project" value="UniProtKB-UniRule"/>
</dbReference>
<evidence type="ECO:0000256" key="12">
    <source>
        <dbReference type="ARBA" id="ARBA00048366"/>
    </source>
</evidence>
<keyword evidence="10 13" id="KW-0067">ATP-binding</keyword>
<evidence type="ECO:0000256" key="1">
    <source>
        <dbReference type="ARBA" id="ARBA00004496"/>
    </source>
</evidence>
<dbReference type="InterPro" id="IPR017945">
    <property type="entry name" value="DHBP_synth_RibB-like_a/b_dom"/>
</dbReference>
<dbReference type="Gene3D" id="3.90.870.10">
    <property type="entry name" value="DHBP synthase"/>
    <property type="match status" value="1"/>
</dbReference>
<dbReference type="PIRSF" id="PIRSF004930">
    <property type="entry name" value="Tln_factor_SUA5"/>
    <property type="match status" value="1"/>
</dbReference>
<organism evidence="16 17">
    <name type="scientific">Endobacter medicaginis</name>
    <dbReference type="NCBI Taxonomy" id="1181271"/>
    <lineage>
        <taxon>Bacteria</taxon>
        <taxon>Pseudomonadati</taxon>
        <taxon>Pseudomonadota</taxon>
        <taxon>Alphaproteobacteria</taxon>
        <taxon>Acetobacterales</taxon>
        <taxon>Acetobacteraceae</taxon>
        <taxon>Endobacter</taxon>
    </lineage>
</organism>
<dbReference type="GO" id="GO:0000049">
    <property type="term" value="F:tRNA binding"/>
    <property type="evidence" value="ECO:0007669"/>
    <property type="project" value="TreeGrafter"/>
</dbReference>
<evidence type="ECO:0000313" key="16">
    <source>
        <dbReference type="EMBL" id="MBB3174214.1"/>
    </source>
</evidence>
<dbReference type="InterPro" id="IPR005145">
    <property type="entry name" value="Sua5_C"/>
</dbReference>
<dbReference type="Gene3D" id="3.40.50.11030">
    <property type="entry name" value="Threonylcarbamoyl-AMP synthase, C-terminal domain"/>
    <property type="match status" value="1"/>
</dbReference>
<evidence type="ECO:0000256" key="8">
    <source>
        <dbReference type="ARBA" id="ARBA00022695"/>
    </source>
</evidence>
<dbReference type="SUPFAM" id="SSF55821">
    <property type="entry name" value="YrdC/RibB"/>
    <property type="match status" value="1"/>
</dbReference>
<feature type="binding site" evidence="14">
    <location>
        <position position="122"/>
    </location>
    <ligand>
        <name>L-threonine</name>
        <dbReference type="ChEBI" id="CHEBI:57926"/>
    </ligand>
</feature>
<dbReference type="PANTHER" id="PTHR17490">
    <property type="entry name" value="SUA5"/>
    <property type="match status" value="1"/>
</dbReference>
<keyword evidence="6 13" id="KW-0808">Transferase</keyword>
<evidence type="ECO:0000256" key="13">
    <source>
        <dbReference type="PIRNR" id="PIRNR004930"/>
    </source>
</evidence>
<feature type="binding site" evidence="14">
    <location>
        <position position="35"/>
    </location>
    <ligand>
        <name>L-threonine</name>
        <dbReference type="ChEBI" id="CHEBI:57926"/>
    </ligand>
</feature>
<feature type="binding site" evidence="14">
    <location>
        <position position="144"/>
    </location>
    <ligand>
        <name>ATP</name>
        <dbReference type="ChEBI" id="CHEBI:30616"/>
    </ligand>
</feature>
<feature type="binding site" evidence="14">
    <location>
        <position position="67"/>
    </location>
    <ligand>
        <name>L-threonine</name>
        <dbReference type="ChEBI" id="CHEBI:57926"/>
    </ligand>
</feature>
<dbReference type="InterPro" id="IPR010923">
    <property type="entry name" value="T(6)A37_SUA5"/>
</dbReference>
<evidence type="ECO:0000259" key="15">
    <source>
        <dbReference type="PROSITE" id="PS51163"/>
    </source>
</evidence>
<dbReference type="AlphaFoldDB" id="A0A839V0Z3"/>
<evidence type="ECO:0000256" key="10">
    <source>
        <dbReference type="ARBA" id="ARBA00022840"/>
    </source>
</evidence>
<dbReference type="EMBL" id="JACHXV010000006">
    <property type="protein sequence ID" value="MBB3174214.1"/>
    <property type="molecule type" value="Genomic_DNA"/>
</dbReference>
<evidence type="ECO:0000256" key="3">
    <source>
        <dbReference type="ARBA" id="ARBA00012584"/>
    </source>
</evidence>
<dbReference type="NCBIfam" id="TIGR00057">
    <property type="entry name" value="L-threonylcarbamoyladenylate synthase"/>
    <property type="match status" value="1"/>
</dbReference>
<keyword evidence="17" id="KW-1185">Reference proteome</keyword>
<dbReference type="Proteomes" id="UP000557688">
    <property type="component" value="Unassembled WGS sequence"/>
</dbReference>
<dbReference type="Pfam" id="PF01300">
    <property type="entry name" value="Sua5_yciO_yrdC"/>
    <property type="match status" value="1"/>
</dbReference>
<evidence type="ECO:0000256" key="9">
    <source>
        <dbReference type="ARBA" id="ARBA00022741"/>
    </source>
</evidence>
<dbReference type="Pfam" id="PF03481">
    <property type="entry name" value="Sua5_C"/>
    <property type="match status" value="1"/>
</dbReference>
<accession>A0A839V0Z3</accession>
<dbReference type="GO" id="GO:0003725">
    <property type="term" value="F:double-stranded RNA binding"/>
    <property type="evidence" value="ECO:0007669"/>
    <property type="project" value="UniProtKB-UniRule"/>
</dbReference>
<comment type="caution">
    <text evidence="16">The sequence shown here is derived from an EMBL/GenBank/DDBJ whole genome shotgun (WGS) entry which is preliminary data.</text>
</comment>
<keyword evidence="7 13" id="KW-0819">tRNA processing</keyword>
<comment type="subcellular location">
    <subcellularLocation>
        <location evidence="1 13">Cytoplasm</location>
    </subcellularLocation>
</comment>
<dbReference type="InterPro" id="IPR038385">
    <property type="entry name" value="Sua5/YwlC_C"/>
</dbReference>
<dbReference type="InterPro" id="IPR006070">
    <property type="entry name" value="Sua5-like_dom"/>
</dbReference>
<dbReference type="EC" id="2.7.7.87" evidence="3 13"/>
<feature type="binding site" evidence="14">
    <location>
        <position position="142"/>
    </location>
    <ligand>
        <name>L-threonine</name>
        <dbReference type="ChEBI" id="CHEBI:57926"/>
    </ligand>
</feature>
<dbReference type="GO" id="GO:0061710">
    <property type="term" value="F:L-threonylcarbamoyladenylate synthase"/>
    <property type="evidence" value="ECO:0007669"/>
    <property type="project" value="UniProtKB-EC"/>
</dbReference>
<keyword evidence="9 13" id="KW-0547">Nucleotide-binding</keyword>
<dbReference type="PROSITE" id="PS51163">
    <property type="entry name" value="YRDC"/>
    <property type="match status" value="1"/>
</dbReference>
<dbReference type="PANTHER" id="PTHR17490:SF16">
    <property type="entry name" value="THREONYLCARBAMOYL-AMP SYNTHASE"/>
    <property type="match status" value="1"/>
</dbReference>
<dbReference type="GO" id="GO:0008033">
    <property type="term" value="P:tRNA processing"/>
    <property type="evidence" value="ECO:0007669"/>
    <property type="project" value="UniProtKB-KW"/>
</dbReference>
<dbReference type="InterPro" id="IPR050156">
    <property type="entry name" value="TC-AMP_synthase_SUA5"/>
</dbReference>
<evidence type="ECO:0000256" key="2">
    <source>
        <dbReference type="ARBA" id="ARBA00007663"/>
    </source>
</evidence>
<feature type="binding site" evidence="14">
    <location>
        <position position="62"/>
    </location>
    <ligand>
        <name>ATP</name>
        <dbReference type="ChEBI" id="CHEBI:30616"/>
    </ligand>
</feature>
<evidence type="ECO:0000256" key="11">
    <source>
        <dbReference type="ARBA" id="ARBA00029774"/>
    </source>
</evidence>
<feature type="binding site" evidence="14">
    <location>
        <position position="118"/>
    </location>
    <ligand>
        <name>ATP</name>
        <dbReference type="ChEBI" id="CHEBI:30616"/>
    </ligand>
</feature>
<evidence type="ECO:0000256" key="5">
    <source>
        <dbReference type="ARBA" id="ARBA00022490"/>
    </source>
</evidence>
<feature type="binding site" evidence="14">
    <location>
        <position position="182"/>
    </location>
    <ligand>
        <name>L-threonine</name>
        <dbReference type="ChEBI" id="CHEBI:57926"/>
    </ligand>
</feature>
<comment type="similarity">
    <text evidence="2 13">Belongs to the SUA5 family.</text>
</comment>
<comment type="function">
    <text evidence="13">Required for the formation of a threonylcarbamoyl group on adenosine at position 37 (t(6)A37) in tRNAs that read codons beginning with adenine.</text>
</comment>
<protein>
    <recommendedName>
        <fullName evidence="4 13">Threonylcarbamoyl-AMP synthase</fullName>
        <shortName evidence="13">TC-AMP synthase</shortName>
        <ecNumber evidence="3 13">2.7.7.87</ecNumber>
    </recommendedName>
    <alternativeName>
        <fullName evidence="11 13">L-threonylcarbamoyladenylate synthase</fullName>
    </alternativeName>
</protein>
<feature type="binding site" evidence="14">
    <location>
        <position position="196"/>
    </location>
    <ligand>
        <name>ATP</name>
        <dbReference type="ChEBI" id="CHEBI:30616"/>
    </ligand>
</feature>
<dbReference type="GO" id="GO:0005737">
    <property type="term" value="C:cytoplasm"/>
    <property type="evidence" value="ECO:0007669"/>
    <property type="project" value="UniProtKB-SubCell"/>
</dbReference>
<evidence type="ECO:0000256" key="6">
    <source>
        <dbReference type="ARBA" id="ARBA00022679"/>
    </source>
</evidence>
<reference evidence="16 17" key="1">
    <citation type="submission" date="2020-08" db="EMBL/GenBank/DDBJ databases">
        <title>Genomic Encyclopedia of Type Strains, Phase III (KMG-III): the genomes of soil and plant-associated and newly described type strains.</title>
        <authorList>
            <person name="Whitman W."/>
        </authorList>
    </citation>
    <scope>NUCLEOTIDE SEQUENCE [LARGE SCALE GENOMIC DNA]</scope>
    <source>
        <strain evidence="16 17">CECT 8088</strain>
    </source>
</reference>
<keyword evidence="8 13" id="KW-0548">Nucleotidyltransferase</keyword>
<feature type="binding site" evidence="14">
    <location>
        <position position="231"/>
    </location>
    <ligand>
        <name>ATP</name>
        <dbReference type="ChEBI" id="CHEBI:30616"/>
    </ligand>
</feature>
<evidence type="ECO:0000256" key="7">
    <source>
        <dbReference type="ARBA" id="ARBA00022694"/>
    </source>
</evidence>
<evidence type="ECO:0000256" key="4">
    <source>
        <dbReference type="ARBA" id="ARBA00015492"/>
    </source>
</evidence>
<feature type="binding site" evidence="14">
    <location>
        <position position="152"/>
    </location>
    <ligand>
        <name>ATP</name>
        <dbReference type="ChEBI" id="CHEBI:30616"/>
    </ligand>
</feature>
<feature type="domain" description="YrdC-like" evidence="15">
    <location>
        <begin position="13"/>
        <end position="200"/>
    </location>
</feature>
<keyword evidence="5 13" id="KW-0963">Cytoplasm</keyword>
<feature type="binding site" evidence="14">
    <location>
        <position position="58"/>
    </location>
    <ligand>
        <name>ATP</name>
        <dbReference type="ChEBI" id="CHEBI:30616"/>
    </ligand>
</feature>